<dbReference type="RefSeq" id="WP_088983322.1">
    <property type="nucleotide sequence ID" value="NZ_LT607413.1"/>
</dbReference>
<evidence type="ECO:0000313" key="8">
    <source>
        <dbReference type="Proteomes" id="UP000198253"/>
    </source>
</evidence>
<protein>
    <submittedName>
        <fullName evidence="7">Acyl-CoA dehydrogenase</fullName>
    </submittedName>
</protein>
<dbReference type="AlphaFoldDB" id="A0A1C4YV48"/>
<dbReference type="EMBL" id="LT607413">
    <property type="protein sequence ID" value="SCF24554.1"/>
    <property type="molecule type" value="Genomic_DNA"/>
</dbReference>
<dbReference type="SUPFAM" id="SSF56645">
    <property type="entry name" value="Acyl-CoA dehydrogenase NM domain-like"/>
    <property type="match status" value="1"/>
</dbReference>
<dbReference type="OrthoDB" id="4607453at2"/>
<dbReference type="PANTHER" id="PTHR43884">
    <property type="entry name" value="ACYL-COA DEHYDROGENASE"/>
    <property type="match status" value="1"/>
</dbReference>
<dbReference type="SUPFAM" id="SSF47203">
    <property type="entry name" value="Acyl-CoA dehydrogenase C-terminal domain-like"/>
    <property type="match status" value="1"/>
</dbReference>
<dbReference type="InterPro" id="IPR036250">
    <property type="entry name" value="AcylCo_DH-like_C"/>
</dbReference>
<evidence type="ECO:0000256" key="5">
    <source>
        <dbReference type="ARBA" id="ARBA00023002"/>
    </source>
</evidence>
<gene>
    <name evidence="7" type="ORF">GA0070618_4416</name>
</gene>
<dbReference type="InterPro" id="IPR009075">
    <property type="entry name" value="AcylCo_DH/oxidase_C"/>
</dbReference>
<feature type="domain" description="Acyl-CoA dehydrogenase/oxidase C-terminal" evidence="6">
    <location>
        <begin position="201"/>
        <end position="332"/>
    </location>
</feature>
<proteinExistence type="inferred from homology"/>
<accession>A0A1C4YV48</accession>
<organism evidence="7 8">
    <name type="scientific">Micromonospora echinospora</name>
    <name type="common">Micromonospora purpurea</name>
    <dbReference type="NCBI Taxonomy" id="1877"/>
    <lineage>
        <taxon>Bacteria</taxon>
        <taxon>Bacillati</taxon>
        <taxon>Actinomycetota</taxon>
        <taxon>Actinomycetes</taxon>
        <taxon>Micromonosporales</taxon>
        <taxon>Micromonosporaceae</taxon>
        <taxon>Micromonospora</taxon>
    </lineage>
</organism>
<evidence type="ECO:0000259" key="6">
    <source>
        <dbReference type="Pfam" id="PF00441"/>
    </source>
</evidence>
<dbReference type="Gene3D" id="1.20.140.10">
    <property type="entry name" value="Butyryl-CoA Dehydrogenase, subunit A, domain 3"/>
    <property type="match status" value="1"/>
</dbReference>
<dbReference type="PANTHER" id="PTHR43884:SF20">
    <property type="entry name" value="ACYL-COA DEHYDROGENASE FADE28"/>
    <property type="match status" value="1"/>
</dbReference>
<keyword evidence="5" id="KW-0560">Oxidoreductase</keyword>
<dbReference type="Proteomes" id="UP000198253">
    <property type="component" value="Chromosome I"/>
</dbReference>
<keyword evidence="4" id="KW-0274">FAD</keyword>
<dbReference type="InParanoid" id="A0A1C4YV48"/>
<evidence type="ECO:0000256" key="2">
    <source>
        <dbReference type="ARBA" id="ARBA00009347"/>
    </source>
</evidence>
<dbReference type="GO" id="GO:0050660">
    <property type="term" value="F:flavin adenine dinucleotide binding"/>
    <property type="evidence" value="ECO:0007669"/>
    <property type="project" value="InterPro"/>
</dbReference>
<evidence type="ECO:0000256" key="1">
    <source>
        <dbReference type="ARBA" id="ARBA00001974"/>
    </source>
</evidence>
<keyword evidence="3" id="KW-0285">Flavoprotein</keyword>
<evidence type="ECO:0000256" key="4">
    <source>
        <dbReference type="ARBA" id="ARBA00022827"/>
    </source>
</evidence>
<keyword evidence="8" id="KW-1185">Reference proteome</keyword>
<sequence length="345" mass="36445">MTDPLDLDRRQLDDVTTELLRRHCGLDHLRGCLDAGTAHSASLWARMAETGLVSALVPGEFGGAGLTPRHLPGVLHATGYHALPEPYLETSVLAATVLTACADVPDVAQRLASLADGSLLVAVRIGDLDPYVAFAAEADLVLDVAPDGTVTMYRAEEVEVEPLPAVDPLRPVARIRPGGPGTVLGVAPDLAARVRTLAVAAAACQLAGAARRLLDLTVEYVSVRHQFGRPVGSFQAVKHRIADVAVGVDMAEAAALSALDAIDEPDAAHRAAAAKAYAGQAADLANVQALQLHGGIGFTWEYHLHFWLKRVMSLTAAYGTTTAHRRNLATDLLAGVRGRRRPDDE</sequence>
<dbReference type="InterPro" id="IPR037069">
    <property type="entry name" value="AcylCoA_DH/ox_N_sf"/>
</dbReference>
<evidence type="ECO:0000313" key="7">
    <source>
        <dbReference type="EMBL" id="SCF24554.1"/>
    </source>
</evidence>
<dbReference type="Gene3D" id="1.10.540.10">
    <property type="entry name" value="Acyl-CoA dehydrogenase/oxidase, N-terminal domain"/>
    <property type="match status" value="1"/>
</dbReference>
<comment type="cofactor">
    <cofactor evidence="1">
        <name>FAD</name>
        <dbReference type="ChEBI" id="CHEBI:57692"/>
    </cofactor>
</comment>
<comment type="similarity">
    <text evidence="2">Belongs to the acyl-CoA dehydrogenase family.</text>
</comment>
<reference evidence="8" key="1">
    <citation type="submission" date="2016-06" db="EMBL/GenBank/DDBJ databases">
        <authorList>
            <person name="Varghese N."/>
            <person name="Submissions Spin"/>
        </authorList>
    </citation>
    <scope>NUCLEOTIDE SEQUENCE [LARGE SCALE GENOMIC DNA]</scope>
    <source>
        <strain evidence="8">DSM 43816</strain>
    </source>
</reference>
<name>A0A1C4YV48_MICEC</name>
<evidence type="ECO:0000256" key="3">
    <source>
        <dbReference type="ARBA" id="ARBA00022630"/>
    </source>
</evidence>
<dbReference type="Pfam" id="PF00441">
    <property type="entry name" value="Acyl-CoA_dh_1"/>
    <property type="match status" value="1"/>
</dbReference>
<dbReference type="GO" id="GO:0003995">
    <property type="term" value="F:acyl-CoA dehydrogenase activity"/>
    <property type="evidence" value="ECO:0007669"/>
    <property type="project" value="TreeGrafter"/>
</dbReference>
<dbReference type="InterPro" id="IPR009100">
    <property type="entry name" value="AcylCoA_DH/oxidase_NM_dom_sf"/>
</dbReference>